<feature type="coiled-coil region" evidence="4">
    <location>
        <begin position="664"/>
        <end position="719"/>
    </location>
</feature>
<keyword evidence="4" id="KW-0175">Coiled coil</keyword>
<dbReference type="PANTHER" id="PTHR24171">
    <property type="entry name" value="ANKYRIN REPEAT DOMAIN-CONTAINING PROTEIN 39-RELATED"/>
    <property type="match status" value="1"/>
</dbReference>
<evidence type="ECO:0000256" key="2">
    <source>
        <dbReference type="ARBA" id="ARBA00023043"/>
    </source>
</evidence>
<dbReference type="eggNOG" id="COG0666">
    <property type="taxonomic scope" value="Bacteria"/>
</dbReference>
<sequence>MNKISGNTYKAHIAQLELDLNEIKSLEVNKPKDASLENPKEVRISNILKRELNFYRQRESEPALLDSARKADWLRNLARVVVSSQNEEEHLKKIKSIFMREMKDLPLLKDAGESDATLSVYLSLKFLILAGNSESMLSNVIEKLERESKSPHQLLIKIREDPSLQTYIQNVKDPLIREYFLNKESSLEDIIKSIKDEDQILPYLANSDVSLNIEDLSQIILKHELEVNFPDEEGNTPLHSAILRGNYTLVNALLENGADYQLKNKEGLTPVQLASLNQFKSEIHAEIFSELLFRTKEQTISLLKEKVQLESKERKSTPFLEILPQTATAGTTLSSLTKTFEGSDSPLIQESLPLLDKGSDFLVSFSTQGALYKLAAQALTGRKIITELEEEIALAREKISGEKDPVKKRELSIKEDKLVKELEFAKARETIEIKQSGALFLQKMFIGIDHAKMGSSEFTSLLSPNRVFAGTQFANTLLTIYQNIEARKDLEETRKLIVSARNQGAALKEQLESLRDGLDKDSSFYQLLDLKIGYYDQKIYELELQEKGIALGKGFSYLSDLCYASQSLLLADAFTRDLSGKEMELNDEARSYWGVGAGTLGLGFSALASPMTGALNLIGKMWTYSKDAFSNIPENMIMAAREESALNQLYDDPMGMVSRRDAESERLGQEYQDLRLQQDKAKKTRNTFQTQARTLGLDAKSFEERLKKLEASIGDENSDESIVEFLKRAGVNTEGYSPENRRAFLINFLIKG</sequence>
<name>A0A090D158_9BACT</name>
<reference evidence="5" key="2">
    <citation type="submission" date="2014-09" db="EMBL/GenBank/DDBJ databases">
        <title>Criblamydia sequanensis harbors a mega-plasmid encoding arsenite resistance.</title>
        <authorList>
            <person name="Bertelli C."/>
            <person name="Goesmann A."/>
            <person name="Greub G."/>
        </authorList>
    </citation>
    <scope>NUCLEOTIDE SEQUENCE [LARGE SCALE GENOMIC DNA]</scope>
    <source>
        <strain evidence="5">CRIB-18</strain>
    </source>
</reference>
<comment type="caution">
    <text evidence="5">The sequence shown here is derived from an EMBL/GenBank/DDBJ whole genome shotgun (WGS) entry which is preliminary data.</text>
</comment>
<dbReference type="Pfam" id="PF13857">
    <property type="entry name" value="Ank_5"/>
    <property type="match status" value="1"/>
</dbReference>
<dbReference type="RefSeq" id="WP_041016849.1">
    <property type="nucleotide sequence ID" value="NZ_CCEJ010000003.1"/>
</dbReference>
<dbReference type="OrthoDB" id="407974at2"/>
<dbReference type="STRING" id="1437425.CSEC_0508"/>
<dbReference type="InterPro" id="IPR036770">
    <property type="entry name" value="Ankyrin_rpt-contain_sf"/>
</dbReference>
<dbReference type="PROSITE" id="PS50088">
    <property type="entry name" value="ANK_REPEAT"/>
    <property type="match status" value="1"/>
</dbReference>
<dbReference type="Proteomes" id="UP000031552">
    <property type="component" value="Unassembled WGS sequence"/>
</dbReference>
<feature type="coiled-coil region" evidence="4">
    <location>
        <begin position="483"/>
        <end position="510"/>
    </location>
</feature>
<dbReference type="SMART" id="SM00248">
    <property type="entry name" value="ANK"/>
    <property type="match status" value="2"/>
</dbReference>
<organism evidence="5 6">
    <name type="scientific">Candidatus Criblamydia sequanensis CRIB-18</name>
    <dbReference type="NCBI Taxonomy" id="1437425"/>
    <lineage>
        <taxon>Bacteria</taxon>
        <taxon>Pseudomonadati</taxon>
        <taxon>Chlamydiota</taxon>
        <taxon>Chlamydiia</taxon>
        <taxon>Parachlamydiales</taxon>
        <taxon>Candidatus Criblamydiaceae</taxon>
        <taxon>Candidatus Criblamydia</taxon>
    </lineage>
</organism>
<evidence type="ECO:0000313" key="6">
    <source>
        <dbReference type="Proteomes" id="UP000031552"/>
    </source>
</evidence>
<dbReference type="AlphaFoldDB" id="A0A090D158"/>
<evidence type="ECO:0000256" key="3">
    <source>
        <dbReference type="PROSITE-ProRule" id="PRU00023"/>
    </source>
</evidence>
<dbReference type="SUPFAM" id="SSF48403">
    <property type="entry name" value="Ankyrin repeat"/>
    <property type="match status" value="1"/>
</dbReference>
<keyword evidence="1" id="KW-0677">Repeat</keyword>
<gene>
    <name evidence="5" type="ORF">CSEC_0508</name>
</gene>
<feature type="repeat" description="ANK" evidence="3">
    <location>
        <begin position="233"/>
        <end position="265"/>
    </location>
</feature>
<reference evidence="5" key="1">
    <citation type="submission" date="2013-12" db="EMBL/GenBank/DDBJ databases">
        <authorList>
            <person name="Linke B."/>
        </authorList>
    </citation>
    <scope>NUCLEOTIDE SEQUENCE [LARGE SCALE GENOMIC DNA]</scope>
    <source>
        <strain evidence="5">CRIB-18</strain>
    </source>
</reference>
<keyword evidence="6" id="KW-1185">Reference proteome</keyword>
<dbReference type="Gene3D" id="1.25.40.20">
    <property type="entry name" value="Ankyrin repeat-containing domain"/>
    <property type="match status" value="1"/>
</dbReference>
<evidence type="ECO:0000256" key="4">
    <source>
        <dbReference type="SAM" id="Coils"/>
    </source>
</evidence>
<evidence type="ECO:0000313" key="5">
    <source>
        <dbReference type="EMBL" id="CDR33343.1"/>
    </source>
</evidence>
<dbReference type="InterPro" id="IPR002110">
    <property type="entry name" value="Ankyrin_rpt"/>
</dbReference>
<keyword evidence="2 3" id="KW-0040">ANK repeat</keyword>
<dbReference type="PROSITE" id="PS50297">
    <property type="entry name" value="ANK_REP_REGION"/>
    <property type="match status" value="1"/>
</dbReference>
<protein>
    <submittedName>
        <fullName evidence="5">Ankyrin repeat-containing protein</fullName>
    </submittedName>
</protein>
<accession>A0A090D158</accession>
<dbReference type="EMBL" id="CCEJ010000003">
    <property type="protein sequence ID" value="CDR33343.1"/>
    <property type="molecule type" value="Genomic_DNA"/>
</dbReference>
<proteinExistence type="predicted"/>
<evidence type="ECO:0000256" key="1">
    <source>
        <dbReference type="ARBA" id="ARBA00022737"/>
    </source>
</evidence>